<dbReference type="CDD" id="cd01614">
    <property type="entry name" value="EutN_CcmL"/>
    <property type="match status" value="1"/>
</dbReference>
<dbReference type="InterPro" id="IPR036677">
    <property type="entry name" value="EutN_CcmL_sf"/>
</dbReference>
<dbReference type="PANTHER" id="PTHR36539">
    <property type="entry name" value="ETHANOLAMINE UTILIZATION PROTEIN EUTN"/>
    <property type="match status" value="1"/>
</dbReference>
<reference evidence="3" key="1">
    <citation type="journal article" date="2020" name="mSystems">
        <title>Genome- and Community-Level Interaction Insights into Carbon Utilization and Element Cycling Functions of Hydrothermarchaeota in Hydrothermal Sediment.</title>
        <authorList>
            <person name="Zhou Z."/>
            <person name="Liu Y."/>
            <person name="Xu W."/>
            <person name="Pan J."/>
            <person name="Luo Z.H."/>
            <person name="Li M."/>
        </authorList>
    </citation>
    <scope>NUCLEOTIDE SEQUENCE [LARGE SCALE GENOMIC DNA]</scope>
    <source>
        <strain evidence="3">HyVt-577</strain>
    </source>
</reference>
<gene>
    <name evidence="3" type="ORF">ENK44_11455</name>
</gene>
<dbReference type="Proteomes" id="UP000885779">
    <property type="component" value="Unassembled WGS sequence"/>
</dbReference>
<dbReference type="InterPro" id="IPR004992">
    <property type="entry name" value="EutN_CcmL"/>
</dbReference>
<comment type="subcellular location">
    <subcellularLocation>
        <location evidence="1">Bacterial microcompartment</location>
    </subcellularLocation>
</comment>
<dbReference type="Pfam" id="PF03319">
    <property type="entry name" value="EutN_CcmL"/>
    <property type="match status" value="1"/>
</dbReference>
<dbReference type="PANTHER" id="PTHR36539:SF1">
    <property type="entry name" value="BACTERIAL MICROCOMPARTMENT SHELL VERTEX PROTEIN EUTN"/>
    <property type="match status" value="1"/>
</dbReference>
<dbReference type="Gene3D" id="2.40.50.220">
    <property type="entry name" value="EutN/Ccml"/>
    <property type="match status" value="1"/>
</dbReference>
<evidence type="ECO:0008006" key="4">
    <source>
        <dbReference type="Google" id="ProtNLM"/>
    </source>
</evidence>
<proteinExistence type="predicted"/>
<dbReference type="GO" id="GO:0031469">
    <property type="term" value="C:bacterial microcompartment"/>
    <property type="evidence" value="ECO:0007669"/>
    <property type="project" value="UniProtKB-SubCell"/>
</dbReference>
<comment type="caution">
    <text evidence="3">The sequence shown here is derived from an EMBL/GenBank/DDBJ whole genome shotgun (WGS) entry which is preliminary data.</text>
</comment>
<organism evidence="3">
    <name type="scientific">Caldithrix abyssi</name>
    <dbReference type="NCBI Taxonomy" id="187145"/>
    <lineage>
        <taxon>Bacteria</taxon>
        <taxon>Pseudomonadati</taxon>
        <taxon>Calditrichota</taxon>
        <taxon>Calditrichia</taxon>
        <taxon>Calditrichales</taxon>
        <taxon>Calditrichaceae</taxon>
        <taxon>Caldithrix</taxon>
    </lineage>
</organism>
<protein>
    <recommendedName>
        <fullName evidence="4">Ethanolamine utilization protein EutN</fullName>
    </recommendedName>
</protein>
<name>A0A7V4WVG1_CALAY</name>
<dbReference type="PROSITE" id="PS51932">
    <property type="entry name" value="BMV"/>
    <property type="match status" value="1"/>
</dbReference>
<dbReference type="AlphaFoldDB" id="A0A7V4WVG1"/>
<sequence length="132" mass="14400">MANPSTALRAGSRWLIADSQQPIHHFTLSIWRTVVLICKVLGDIVSTVKNPHFEGKKILIVQPLGLDGKAQGEAFLALDTVQAGVNDRVLVMREGGSARIVFNDNDIPVQAVITAVIDDVDIEEYDQSRHSG</sequence>
<evidence type="ECO:0000313" key="3">
    <source>
        <dbReference type="EMBL" id="HGY56314.1"/>
    </source>
</evidence>
<keyword evidence="2" id="KW-1283">Bacterial microcompartment</keyword>
<evidence type="ECO:0000256" key="2">
    <source>
        <dbReference type="ARBA" id="ARBA00024446"/>
    </source>
</evidence>
<dbReference type="EMBL" id="DRQG01000107">
    <property type="protein sequence ID" value="HGY56314.1"/>
    <property type="molecule type" value="Genomic_DNA"/>
</dbReference>
<evidence type="ECO:0000256" key="1">
    <source>
        <dbReference type="ARBA" id="ARBA00024322"/>
    </source>
</evidence>
<accession>A0A7V4WVG1</accession>
<dbReference type="SUPFAM" id="SSF159133">
    <property type="entry name" value="EutN/CcmL-like"/>
    <property type="match status" value="1"/>
</dbReference>